<organism evidence="2 3">
    <name type="scientific">Candidozyma auris</name>
    <name type="common">Yeast</name>
    <name type="synonym">Candida auris</name>
    <dbReference type="NCBI Taxonomy" id="498019"/>
    <lineage>
        <taxon>Eukaryota</taxon>
        <taxon>Fungi</taxon>
        <taxon>Dikarya</taxon>
        <taxon>Ascomycota</taxon>
        <taxon>Saccharomycotina</taxon>
        <taxon>Pichiomycetes</taxon>
        <taxon>Metschnikowiaceae</taxon>
        <taxon>Candidozyma</taxon>
    </lineage>
</organism>
<protein>
    <submittedName>
        <fullName evidence="2">Uncharacterized protein</fullName>
    </submittedName>
</protein>
<name>A0A0L0P187_CANAR</name>
<reference evidence="3" key="1">
    <citation type="journal article" date="2015" name="BMC Genomics">
        <title>Draft genome of a commonly misdiagnosed multidrug resistant pathogen Candida auris.</title>
        <authorList>
            <person name="Chatterjee S."/>
            <person name="Alampalli S.V."/>
            <person name="Nageshan R.K."/>
            <person name="Chettiar S.T."/>
            <person name="Joshi S."/>
            <person name="Tatu U.S."/>
        </authorList>
    </citation>
    <scope>NUCLEOTIDE SEQUENCE [LARGE SCALE GENOMIC DNA]</scope>
    <source>
        <strain evidence="3">6684</strain>
    </source>
</reference>
<gene>
    <name evidence="2" type="ORF">QG37_03209</name>
</gene>
<proteinExistence type="predicted"/>
<feature type="region of interest" description="Disordered" evidence="1">
    <location>
        <begin position="34"/>
        <end position="54"/>
    </location>
</feature>
<dbReference type="AlphaFoldDB" id="A0A0L0P187"/>
<accession>A0A0L0P187</accession>
<dbReference type="EMBL" id="LGST01000021">
    <property type="protein sequence ID" value="KND99790.1"/>
    <property type="molecule type" value="Genomic_DNA"/>
</dbReference>
<sequence>MYRMGALAPNPEKALCAPCTQAKVGCVTEHSLESQKDAASNHQQRIQRKIDDQL</sequence>
<dbReference type="Proteomes" id="UP000037122">
    <property type="component" value="Unassembled WGS sequence"/>
</dbReference>
<evidence type="ECO:0000256" key="1">
    <source>
        <dbReference type="SAM" id="MobiDB-lite"/>
    </source>
</evidence>
<evidence type="ECO:0000313" key="2">
    <source>
        <dbReference type="EMBL" id="KND99790.1"/>
    </source>
</evidence>
<comment type="caution">
    <text evidence="2">The sequence shown here is derived from an EMBL/GenBank/DDBJ whole genome shotgun (WGS) entry which is preliminary data.</text>
</comment>
<dbReference type="VEuPathDB" id="FungiDB:QG37_03209"/>
<evidence type="ECO:0000313" key="3">
    <source>
        <dbReference type="Proteomes" id="UP000037122"/>
    </source>
</evidence>